<organism evidence="1 2">
    <name type="scientific">Litoribacter ruber</name>
    <dbReference type="NCBI Taxonomy" id="702568"/>
    <lineage>
        <taxon>Bacteria</taxon>
        <taxon>Pseudomonadati</taxon>
        <taxon>Bacteroidota</taxon>
        <taxon>Cytophagia</taxon>
        <taxon>Cytophagales</taxon>
        <taxon>Cyclobacteriaceae</taxon>
        <taxon>Litoribacter</taxon>
    </lineage>
</organism>
<name>A0AAP2CGH3_9BACT</name>
<protein>
    <submittedName>
        <fullName evidence="1">Uncharacterized protein</fullName>
    </submittedName>
</protein>
<accession>A0AAP2CGH3</accession>
<gene>
    <name evidence="1" type="ORF">KI659_05015</name>
</gene>
<evidence type="ECO:0000313" key="2">
    <source>
        <dbReference type="Proteomes" id="UP001319104"/>
    </source>
</evidence>
<dbReference type="EMBL" id="JAHCMY010000002">
    <property type="protein sequence ID" value="MBS9523375.1"/>
    <property type="molecule type" value="Genomic_DNA"/>
</dbReference>
<dbReference type="AlphaFoldDB" id="A0AAP2CGH3"/>
<dbReference type="Proteomes" id="UP001319104">
    <property type="component" value="Unassembled WGS sequence"/>
</dbReference>
<comment type="caution">
    <text evidence="1">The sequence shown here is derived from an EMBL/GenBank/DDBJ whole genome shotgun (WGS) entry which is preliminary data.</text>
</comment>
<proteinExistence type="predicted"/>
<keyword evidence="2" id="KW-1185">Reference proteome</keyword>
<evidence type="ECO:0000313" key="1">
    <source>
        <dbReference type="EMBL" id="MBS9523375.1"/>
    </source>
</evidence>
<reference evidence="1 2" key="1">
    <citation type="submission" date="2021-05" db="EMBL/GenBank/DDBJ databases">
        <authorList>
            <person name="Zhang Z.D."/>
            <person name="Osman G."/>
        </authorList>
    </citation>
    <scope>NUCLEOTIDE SEQUENCE [LARGE SCALE GENOMIC DNA]</scope>
    <source>
        <strain evidence="1 2">KCTC 32217</strain>
    </source>
</reference>
<sequence length="536" mass="61426">MGTLMQLANRFGGINLLFIPLAMLFFQCASSTKVKRELRHVEEIQNLNKEAQRQYLKVHLLDGHLYILQDWRYDLDHKYVSGNGRYLDPNRQLIQSKLPKESQESRRSSVVPFFIPYDQILMVETNSRGFNAGVATLSITGLTTMIISVNCLVNPKSCFGSCPTFFVPTEDGLQLVGEGFSSSVSRSLEDTDVDRIDAKMILGSPVSLTVKNEALETHMIRKLNIYQAQSSAGNKIYYSNEGRFYEVSGIRQPSLATNKGKSILSYVEEKDELEWFSLANDKNLNTKEEIYLEFEQTGEPVGLIIDKRQSLMTTFLFYNLISLMGQTTGYYISEMELNKPYLKKRIEKMYGLLGGIEVEIRNDRGKWEKCTNLREAGPIVTDSHFVPLPSSPAQDKIQIRLRLTEGLWRINELSLGTIVGEITPEKLHPANVLVNGKAADELLAKLHSDEYVVTFPGDEFTVLYPSTITENTEYFIESKGYYLEWLREEWMKDANIRMAKKVIMWPSWYLRAMAPVFKEIEPEMEEAFWSSRYTNP</sequence>
<dbReference type="RefSeq" id="WP_213944272.1">
    <property type="nucleotide sequence ID" value="NZ_JAHCMY010000002.1"/>
</dbReference>